<keyword evidence="3" id="KW-0964">Secreted</keyword>
<dbReference type="EMBL" id="JAUEDM010000007">
    <property type="protein sequence ID" value="KAK3314255.1"/>
    <property type="molecule type" value="Genomic_DNA"/>
</dbReference>
<evidence type="ECO:0000256" key="11">
    <source>
        <dbReference type="ARBA" id="ARBA00023277"/>
    </source>
</evidence>
<evidence type="ECO:0000256" key="2">
    <source>
        <dbReference type="ARBA" id="ARBA00004613"/>
    </source>
</evidence>
<gene>
    <name evidence="18" type="ORF">B0H66DRAFT_568091</name>
</gene>
<proteinExistence type="inferred from homology"/>
<dbReference type="AlphaFoldDB" id="A0AAE0M0C2"/>
<comment type="subcellular location">
    <subcellularLocation>
        <location evidence="2">Secreted</location>
    </subcellularLocation>
</comment>
<evidence type="ECO:0000313" key="19">
    <source>
        <dbReference type="Proteomes" id="UP001283341"/>
    </source>
</evidence>
<keyword evidence="9" id="KW-0503">Monooxygenase</keyword>
<comment type="catalytic activity">
    <reaction evidence="14">
        <text>[(1-&gt;4)-beta-D-glucosyl]n+m + reduced acceptor + O2 = 4-dehydro-beta-D-glucosyl-[(1-&gt;4)-beta-D-glucosyl]n-1 + [(1-&gt;4)-beta-D-glucosyl]m + acceptor + H2O.</text>
        <dbReference type="EC" id="1.14.99.56"/>
    </reaction>
</comment>
<evidence type="ECO:0000256" key="10">
    <source>
        <dbReference type="ARBA" id="ARBA00023157"/>
    </source>
</evidence>
<dbReference type="CDD" id="cd21175">
    <property type="entry name" value="LPMO_AA9"/>
    <property type="match status" value="1"/>
</dbReference>
<dbReference type="PANTHER" id="PTHR33353">
    <property type="entry name" value="PUTATIVE (AFU_ORTHOLOGUE AFUA_1G12560)-RELATED"/>
    <property type="match status" value="1"/>
</dbReference>
<keyword evidence="19" id="KW-1185">Reference proteome</keyword>
<accession>A0AAE0M0C2</accession>
<dbReference type="GO" id="GO:0046872">
    <property type="term" value="F:metal ion binding"/>
    <property type="evidence" value="ECO:0007669"/>
    <property type="project" value="UniProtKB-KW"/>
</dbReference>
<evidence type="ECO:0000256" key="13">
    <source>
        <dbReference type="ARBA" id="ARBA00044502"/>
    </source>
</evidence>
<feature type="domain" description="Auxiliary Activity family 9 catalytic" evidence="17">
    <location>
        <begin position="19"/>
        <end position="224"/>
    </location>
</feature>
<keyword evidence="5 16" id="KW-0732">Signal</keyword>
<keyword evidence="6" id="KW-0136">Cellulose degradation</keyword>
<dbReference type="GO" id="GO:0005576">
    <property type="term" value="C:extracellular region"/>
    <property type="evidence" value="ECO:0007669"/>
    <property type="project" value="UniProtKB-SubCell"/>
</dbReference>
<dbReference type="InterPro" id="IPR049892">
    <property type="entry name" value="AA9"/>
</dbReference>
<keyword evidence="8" id="KW-0186">Copper</keyword>
<feature type="chain" id="PRO_5041901422" description="lytic cellulose monooxygenase (C4-dehydrogenating)" evidence="16">
    <location>
        <begin position="19"/>
        <end position="234"/>
    </location>
</feature>
<keyword evidence="7" id="KW-0560">Oxidoreductase</keyword>
<comment type="caution">
    <text evidence="18">The sequence shown here is derived from an EMBL/GenBank/DDBJ whole genome shotgun (WGS) entry which is preliminary data.</text>
</comment>
<evidence type="ECO:0000256" key="3">
    <source>
        <dbReference type="ARBA" id="ARBA00022525"/>
    </source>
</evidence>
<feature type="signal peptide" evidence="16">
    <location>
        <begin position="1"/>
        <end position="18"/>
    </location>
</feature>
<dbReference type="PANTHER" id="PTHR33353:SF10">
    <property type="entry name" value="ENDO-BETA-1,4-GLUCANASE D"/>
    <property type="match status" value="1"/>
</dbReference>
<evidence type="ECO:0000313" key="18">
    <source>
        <dbReference type="EMBL" id="KAK3314255.1"/>
    </source>
</evidence>
<reference evidence="18" key="2">
    <citation type="submission" date="2023-06" db="EMBL/GenBank/DDBJ databases">
        <authorList>
            <consortium name="Lawrence Berkeley National Laboratory"/>
            <person name="Haridas S."/>
            <person name="Hensen N."/>
            <person name="Bonometti L."/>
            <person name="Westerberg I."/>
            <person name="Brannstrom I.O."/>
            <person name="Guillou S."/>
            <person name="Cros-Aarteil S."/>
            <person name="Calhoun S."/>
            <person name="Kuo A."/>
            <person name="Mondo S."/>
            <person name="Pangilinan J."/>
            <person name="Riley R."/>
            <person name="Labutti K."/>
            <person name="Andreopoulos B."/>
            <person name="Lipzen A."/>
            <person name="Chen C."/>
            <person name="Yanf M."/>
            <person name="Daum C."/>
            <person name="Ng V."/>
            <person name="Clum A."/>
            <person name="Steindorff A."/>
            <person name="Ohm R."/>
            <person name="Martin F."/>
            <person name="Silar P."/>
            <person name="Natvig D."/>
            <person name="Lalanne C."/>
            <person name="Gautier V."/>
            <person name="Ament-Velasquez S.L."/>
            <person name="Kruys A."/>
            <person name="Hutchinson M.I."/>
            <person name="Powell A.J."/>
            <person name="Barry K."/>
            <person name="Miller A.N."/>
            <person name="Grigoriev I.V."/>
            <person name="Debuchy R."/>
            <person name="Gladieux P."/>
            <person name="Thoren M.H."/>
            <person name="Johannesson H."/>
        </authorList>
    </citation>
    <scope>NUCLEOTIDE SEQUENCE</scope>
    <source>
        <strain evidence="18">CBS 118394</strain>
    </source>
</reference>
<name>A0AAE0M0C2_9PEZI</name>
<evidence type="ECO:0000256" key="12">
    <source>
        <dbReference type="ARBA" id="ARBA00023326"/>
    </source>
</evidence>
<evidence type="ECO:0000256" key="5">
    <source>
        <dbReference type="ARBA" id="ARBA00022729"/>
    </source>
</evidence>
<evidence type="ECO:0000256" key="8">
    <source>
        <dbReference type="ARBA" id="ARBA00023008"/>
    </source>
</evidence>
<keyword evidence="12" id="KW-0624">Polysaccharide degradation</keyword>
<dbReference type="Gene3D" id="2.70.50.70">
    <property type="match status" value="1"/>
</dbReference>
<evidence type="ECO:0000256" key="16">
    <source>
        <dbReference type="SAM" id="SignalP"/>
    </source>
</evidence>
<evidence type="ECO:0000256" key="6">
    <source>
        <dbReference type="ARBA" id="ARBA00023001"/>
    </source>
</evidence>
<evidence type="ECO:0000256" key="7">
    <source>
        <dbReference type="ARBA" id="ARBA00023002"/>
    </source>
</evidence>
<evidence type="ECO:0000256" key="14">
    <source>
        <dbReference type="ARBA" id="ARBA00045077"/>
    </source>
</evidence>
<dbReference type="GO" id="GO:0016787">
    <property type="term" value="F:hydrolase activity"/>
    <property type="evidence" value="ECO:0007669"/>
    <property type="project" value="UniProtKB-KW"/>
</dbReference>
<dbReference type="InterPro" id="IPR005103">
    <property type="entry name" value="AA9_LPMO"/>
</dbReference>
<keyword evidence="10" id="KW-1015">Disulfide bond</keyword>
<keyword evidence="18" id="KW-0378">Hydrolase</keyword>
<keyword evidence="11" id="KW-0119">Carbohydrate metabolism</keyword>
<evidence type="ECO:0000256" key="1">
    <source>
        <dbReference type="ARBA" id="ARBA00001973"/>
    </source>
</evidence>
<evidence type="ECO:0000259" key="17">
    <source>
        <dbReference type="Pfam" id="PF03443"/>
    </source>
</evidence>
<evidence type="ECO:0000256" key="4">
    <source>
        <dbReference type="ARBA" id="ARBA00022723"/>
    </source>
</evidence>
<comment type="similarity">
    <text evidence="13">Belongs to the polysaccharide monooxygenase AA9 family.</text>
</comment>
<dbReference type="Proteomes" id="UP001283341">
    <property type="component" value="Unassembled WGS sequence"/>
</dbReference>
<keyword evidence="4" id="KW-0479">Metal-binding</keyword>
<comment type="cofactor">
    <cofactor evidence="1">
        <name>Cu(2+)</name>
        <dbReference type="ChEBI" id="CHEBI:29036"/>
    </cofactor>
</comment>
<reference evidence="18" key="1">
    <citation type="journal article" date="2023" name="Mol. Phylogenet. Evol.">
        <title>Genome-scale phylogeny and comparative genomics of the fungal order Sordariales.</title>
        <authorList>
            <person name="Hensen N."/>
            <person name="Bonometti L."/>
            <person name="Westerberg I."/>
            <person name="Brannstrom I.O."/>
            <person name="Guillou S."/>
            <person name="Cros-Aarteil S."/>
            <person name="Calhoun S."/>
            <person name="Haridas S."/>
            <person name="Kuo A."/>
            <person name="Mondo S."/>
            <person name="Pangilinan J."/>
            <person name="Riley R."/>
            <person name="LaButti K."/>
            <person name="Andreopoulos B."/>
            <person name="Lipzen A."/>
            <person name="Chen C."/>
            <person name="Yan M."/>
            <person name="Daum C."/>
            <person name="Ng V."/>
            <person name="Clum A."/>
            <person name="Steindorff A."/>
            <person name="Ohm R.A."/>
            <person name="Martin F."/>
            <person name="Silar P."/>
            <person name="Natvig D.O."/>
            <person name="Lalanne C."/>
            <person name="Gautier V."/>
            <person name="Ament-Velasquez S.L."/>
            <person name="Kruys A."/>
            <person name="Hutchinson M.I."/>
            <person name="Powell A.J."/>
            <person name="Barry K."/>
            <person name="Miller A.N."/>
            <person name="Grigoriev I.V."/>
            <person name="Debuchy R."/>
            <person name="Gladieux P."/>
            <person name="Hiltunen Thoren M."/>
            <person name="Johannesson H."/>
        </authorList>
    </citation>
    <scope>NUCLEOTIDE SEQUENCE</scope>
    <source>
        <strain evidence="18">CBS 118394</strain>
    </source>
</reference>
<dbReference type="Pfam" id="PF03443">
    <property type="entry name" value="AA9"/>
    <property type="match status" value="1"/>
</dbReference>
<evidence type="ECO:0000256" key="15">
    <source>
        <dbReference type="ARBA" id="ARBA00047174"/>
    </source>
</evidence>
<dbReference type="GO" id="GO:0004497">
    <property type="term" value="F:monooxygenase activity"/>
    <property type="evidence" value="ECO:0007669"/>
    <property type="project" value="UniProtKB-KW"/>
</dbReference>
<evidence type="ECO:0000256" key="9">
    <source>
        <dbReference type="ARBA" id="ARBA00023033"/>
    </source>
</evidence>
<organism evidence="18 19">
    <name type="scientific">Apodospora peruviana</name>
    <dbReference type="NCBI Taxonomy" id="516989"/>
    <lineage>
        <taxon>Eukaryota</taxon>
        <taxon>Fungi</taxon>
        <taxon>Dikarya</taxon>
        <taxon>Ascomycota</taxon>
        <taxon>Pezizomycotina</taxon>
        <taxon>Sordariomycetes</taxon>
        <taxon>Sordariomycetidae</taxon>
        <taxon>Sordariales</taxon>
        <taxon>Lasiosphaeriaceae</taxon>
        <taxon>Apodospora</taxon>
    </lineage>
</organism>
<sequence>MKLTTSVALGLAVVGAQAHYTFPKSYTNGAVSAEWETIRMTENRYSHGPVTDVTSSAMTCYEISPGTRAAKIVPITAGSNFTFTVDTSISHPGPLHFYLAKVPAGQTAATFDGKGAVWFKIYQDGPSGLGTSSITWPSAGKAEVSVQIPKCVANGDYLLRVEHIALHSAGSVGGAQLYISCAQISVTGGTGTLNTGSLVSFPGAYKATDPGILFQLYWPTPTSYINPGPAPVKC</sequence>
<dbReference type="EC" id="1.14.99.56" evidence="15"/>
<dbReference type="GO" id="GO:0030245">
    <property type="term" value="P:cellulose catabolic process"/>
    <property type="evidence" value="ECO:0007669"/>
    <property type="project" value="UniProtKB-KW"/>
</dbReference>
<protein>
    <recommendedName>
        <fullName evidence="15">lytic cellulose monooxygenase (C4-dehydrogenating)</fullName>
        <ecNumber evidence="15">1.14.99.56</ecNumber>
    </recommendedName>
</protein>